<dbReference type="Pfam" id="PF01244">
    <property type="entry name" value="Peptidase_M19"/>
    <property type="match status" value="1"/>
</dbReference>
<dbReference type="RefSeq" id="WP_164647982.1">
    <property type="nucleotide sequence ID" value="NZ_CP047475.1"/>
</dbReference>
<dbReference type="EMBL" id="CP047475">
    <property type="protein sequence ID" value="QIA63077.1"/>
    <property type="molecule type" value="Genomic_DNA"/>
</dbReference>
<evidence type="ECO:0000313" key="1">
    <source>
        <dbReference type="EMBL" id="QIA63077.1"/>
    </source>
</evidence>
<sequence length="216" mass="23874">MVKHGITVDLSHNSGKTISDILDYMETHHKNVPMIVSHSPVASTYGCEPYETIEQTAERMDKLGLKKGDDHYRLAGCYRLIDAPDAKRIAENSGGISVTFAEWMMDGVWPEDITPKQAAEMIDGAVQEVGIDHVGIASDDMQTVAGVVGFAQKHANLYADNGYMLDAFDRGATGCGEMSKIMAPVVDELRKMGYSDEDMAKVFSDNLMRVYEQTWK</sequence>
<dbReference type="GO" id="GO:0006508">
    <property type="term" value="P:proteolysis"/>
    <property type="evidence" value="ECO:0007669"/>
    <property type="project" value="InterPro"/>
</dbReference>
<keyword evidence="2" id="KW-1185">Reference proteome</keyword>
<name>A0A7Z2YD99_9VIBR</name>
<dbReference type="GO" id="GO:0070573">
    <property type="term" value="F:metallodipeptidase activity"/>
    <property type="evidence" value="ECO:0007669"/>
    <property type="project" value="InterPro"/>
</dbReference>
<dbReference type="KEGG" id="vas:GT360_05920"/>
<dbReference type="PROSITE" id="PS51365">
    <property type="entry name" value="RENAL_DIPEPTIDASE_2"/>
    <property type="match status" value="1"/>
</dbReference>
<accession>A0A7Z2YD99</accession>
<evidence type="ECO:0008006" key="3">
    <source>
        <dbReference type="Google" id="ProtNLM"/>
    </source>
</evidence>
<evidence type="ECO:0000313" key="2">
    <source>
        <dbReference type="Proteomes" id="UP000464262"/>
    </source>
</evidence>
<organism evidence="1 2">
    <name type="scientific">Vibrio astriarenae</name>
    <dbReference type="NCBI Taxonomy" id="1481923"/>
    <lineage>
        <taxon>Bacteria</taxon>
        <taxon>Pseudomonadati</taxon>
        <taxon>Pseudomonadota</taxon>
        <taxon>Gammaproteobacteria</taxon>
        <taxon>Vibrionales</taxon>
        <taxon>Vibrionaceae</taxon>
        <taxon>Vibrio</taxon>
    </lineage>
</organism>
<gene>
    <name evidence="1" type="ORF">GT360_05920</name>
</gene>
<dbReference type="SUPFAM" id="SSF51556">
    <property type="entry name" value="Metallo-dependent hydrolases"/>
    <property type="match status" value="1"/>
</dbReference>
<proteinExistence type="predicted"/>
<dbReference type="PANTHER" id="PTHR10443:SF12">
    <property type="entry name" value="DIPEPTIDASE"/>
    <property type="match status" value="1"/>
</dbReference>
<dbReference type="InterPro" id="IPR032466">
    <property type="entry name" value="Metal_Hydrolase"/>
</dbReference>
<dbReference type="AlphaFoldDB" id="A0A7Z2YD99"/>
<dbReference type="Proteomes" id="UP000464262">
    <property type="component" value="Chromosome 1"/>
</dbReference>
<protein>
    <recommendedName>
        <fullName evidence="3">Dipeptidase</fullName>
    </recommendedName>
</protein>
<dbReference type="Gene3D" id="3.20.20.140">
    <property type="entry name" value="Metal-dependent hydrolases"/>
    <property type="match status" value="1"/>
</dbReference>
<reference evidence="1 2" key="1">
    <citation type="submission" date="2020-01" db="EMBL/GenBank/DDBJ databases">
        <title>Whole genome and functional gene identification of agarase of Vibrio HN897.</title>
        <authorList>
            <person name="Liu Y."/>
            <person name="Zhao Z."/>
        </authorList>
    </citation>
    <scope>NUCLEOTIDE SEQUENCE [LARGE SCALE GENOMIC DNA]</scope>
    <source>
        <strain evidence="1 2">HN897</strain>
    </source>
</reference>
<dbReference type="PANTHER" id="PTHR10443">
    <property type="entry name" value="MICROSOMAL DIPEPTIDASE"/>
    <property type="match status" value="1"/>
</dbReference>
<dbReference type="InterPro" id="IPR008257">
    <property type="entry name" value="Pept_M19"/>
</dbReference>